<dbReference type="UniPathway" id="UPA00245"/>
<keyword evidence="3 10" id="KW-0663">Pyridoxal phosphate</keyword>
<accession>U4R5E7</accession>
<dbReference type="InterPro" id="IPR002161">
    <property type="entry name" value="PdxT/SNO"/>
</dbReference>
<dbReference type="AlphaFoldDB" id="U4R5E7"/>
<evidence type="ECO:0000256" key="1">
    <source>
        <dbReference type="ARBA" id="ARBA00008345"/>
    </source>
</evidence>
<name>U4R5E7_9FIRM</name>
<dbReference type="Gene3D" id="3.40.50.880">
    <property type="match status" value="1"/>
</dbReference>
<evidence type="ECO:0000256" key="6">
    <source>
        <dbReference type="ARBA" id="ARBA00047992"/>
    </source>
</evidence>
<dbReference type="EMBL" id="ATAY01000020">
    <property type="protein sequence ID" value="EPR13260.1"/>
    <property type="molecule type" value="Genomic_DNA"/>
</dbReference>
<dbReference type="PIRSF" id="PIRSF005639">
    <property type="entry name" value="Glut_amidoT_SNO"/>
    <property type="match status" value="1"/>
</dbReference>
<comment type="function">
    <text evidence="8 10">Catalyzes the hydrolysis of glutamine to glutamate and ammonia as part of the biosynthesis of pyridoxal 5'-phosphate. The resulting ammonia molecule is channeled to the active site of PdxS.</text>
</comment>
<dbReference type="PROSITE" id="PS51130">
    <property type="entry name" value="PDXT_SNO_2"/>
    <property type="match status" value="1"/>
</dbReference>
<reference evidence="13 14" key="1">
    <citation type="journal article" date="2013" name="Genome Announc.">
        <title>Draft Genome Sequence of the Cellulolytic Bacterium Clostridium papyrosolvens C7 (ATCC 700395).</title>
        <authorList>
            <person name="Zepeda V."/>
            <person name="Dassa B."/>
            <person name="Borovok I."/>
            <person name="Lamed R."/>
            <person name="Bayer E.A."/>
            <person name="Cate J.H."/>
        </authorList>
    </citation>
    <scope>NUCLEOTIDE SEQUENCE [LARGE SCALE GENOMIC DNA]</scope>
    <source>
        <strain evidence="13 14">C7</strain>
    </source>
</reference>
<dbReference type="STRING" id="1330534.L323_05075"/>
<dbReference type="PANTHER" id="PTHR31559:SF0">
    <property type="entry name" value="PYRIDOXAL 5'-PHOSPHATE SYNTHASE SUBUNIT SNO1-RELATED"/>
    <property type="match status" value="1"/>
</dbReference>
<dbReference type="GO" id="GO:0005829">
    <property type="term" value="C:cytosol"/>
    <property type="evidence" value="ECO:0007669"/>
    <property type="project" value="TreeGrafter"/>
</dbReference>
<keyword evidence="13" id="KW-0808">Transferase</keyword>
<evidence type="ECO:0000256" key="5">
    <source>
        <dbReference type="ARBA" id="ARBA00023239"/>
    </source>
</evidence>
<keyword evidence="2 10" id="KW-0378">Hydrolase</keyword>
<evidence type="ECO:0000313" key="14">
    <source>
        <dbReference type="Proteomes" id="UP000016860"/>
    </source>
</evidence>
<dbReference type="CDD" id="cd01749">
    <property type="entry name" value="GATase1_PB"/>
    <property type="match status" value="1"/>
</dbReference>
<dbReference type="GO" id="GO:0042823">
    <property type="term" value="P:pyridoxal phosphate biosynthetic process"/>
    <property type="evidence" value="ECO:0007669"/>
    <property type="project" value="UniProtKB-UniRule"/>
</dbReference>
<feature type="active site" description="Nucleophile" evidence="10 11">
    <location>
        <position position="93"/>
    </location>
</feature>
<comment type="subunit">
    <text evidence="9 10">In the presence of PdxS, forms a dodecamer of heterodimers. Only shows activity in the heterodimer.</text>
</comment>
<dbReference type="Pfam" id="PF01174">
    <property type="entry name" value="SNO"/>
    <property type="match status" value="1"/>
</dbReference>
<evidence type="ECO:0000313" key="13">
    <source>
        <dbReference type="EMBL" id="EPR13260.1"/>
    </source>
</evidence>
<evidence type="ECO:0000256" key="4">
    <source>
        <dbReference type="ARBA" id="ARBA00022962"/>
    </source>
</evidence>
<dbReference type="RefSeq" id="WP_020814608.1">
    <property type="nucleotide sequence ID" value="NZ_ATAY01000020.1"/>
</dbReference>
<dbReference type="InterPro" id="IPR021196">
    <property type="entry name" value="PdxT/SNO_CS"/>
</dbReference>
<dbReference type="GO" id="GO:1903600">
    <property type="term" value="C:glutaminase complex"/>
    <property type="evidence" value="ECO:0007669"/>
    <property type="project" value="TreeGrafter"/>
</dbReference>
<dbReference type="GO" id="GO:0006543">
    <property type="term" value="P:L-glutamine catabolic process"/>
    <property type="evidence" value="ECO:0007669"/>
    <property type="project" value="UniProtKB-UniRule"/>
</dbReference>
<comment type="catalytic activity">
    <reaction evidence="7 10">
        <text>L-glutamine + H2O = L-glutamate + NH4(+)</text>
        <dbReference type="Rhea" id="RHEA:15889"/>
        <dbReference type="ChEBI" id="CHEBI:15377"/>
        <dbReference type="ChEBI" id="CHEBI:28938"/>
        <dbReference type="ChEBI" id="CHEBI:29985"/>
        <dbReference type="ChEBI" id="CHEBI:58359"/>
        <dbReference type="EC" id="3.5.1.2"/>
    </reaction>
</comment>
<dbReference type="GO" id="GO:0008614">
    <property type="term" value="P:pyridoxine metabolic process"/>
    <property type="evidence" value="ECO:0007669"/>
    <property type="project" value="TreeGrafter"/>
</dbReference>
<comment type="similarity">
    <text evidence="1 10">Belongs to the glutaminase PdxT/SNO family.</text>
</comment>
<dbReference type="SUPFAM" id="SSF52317">
    <property type="entry name" value="Class I glutamine amidotransferase-like"/>
    <property type="match status" value="1"/>
</dbReference>
<keyword evidence="4 10" id="KW-0315">Glutamine amidotransferase</keyword>
<evidence type="ECO:0000256" key="8">
    <source>
        <dbReference type="ARBA" id="ARBA00054599"/>
    </source>
</evidence>
<evidence type="ECO:0000256" key="10">
    <source>
        <dbReference type="HAMAP-Rule" id="MF_01615"/>
    </source>
</evidence>
<dbReference type="PROSITE" id="PS01236">
    <property type="entry name" value="PDXT_SNO_1"/>
    <property type="match status" value="1"/>
</dbReference>
<dbReference type="PANTHER" id="PTHR31559">
    <property type="entry name" value="PYRIDOXAL 5'-PHOSPHATE SYNTHASE SUBUNIT SNO"/>
    <property type="match status" value="1"/>
</dbReference>
<dbReference type="GO" id="GO:0004359">
    <property type="term" value="F:glutaminase activity"/>
    <property type="evidence" value="ECO:0007669"/>
    <property type="project" value="UniProtKB-UniRule"/>
</dbReference>
<keyword evidence="5 10" id="KW-0456">Lyase</keyword>
<dbReference type="HAMAP" id="MF_01615">
    <property type="entry name" value="PdxT"/>
    <property type="match status" value="1"/>
</dbReference>
<dbReference type="GO" id="GO:0016740">
    <property type="term" value="F:transferase activity"/>
    <property type="evidence" value="ECO:0007669"/>
    <property type="project" value="UniProtKB-KW"/>
</dbReference>
<dbReference type="EC" id="3.5.1.2" evidence="10"/>
<evidence type="ECO:0000256" key="12">
    <source>
        <dbReference type="PIRSR" id="PIRSR005639-2"/>
    </source>
</evidence>
<feature type="binding site" evidence="10 12">
    <location>
        <begin position="149"/>
        <end position="150"/>
    </location>
    <ligand>
        <name>L-glutamine</name>
        <dbReference type="ChEBI" id="CHEBI:58359"/>
    </ligand>
</feature>
<evidence type="ECO:0000256" key="2">
    <source>
        <dbReference type="ARBA" id="ARBA00022801"/>
    </source>
</evidence>
<dbReference type="Proteomes" id="UP000016860">
    <property type="component" value="Unassembled WGS sequence"/>
</dbReference>
<gene>
    <name evidence="10" type="primary">pdxT</name>
    <name evidence="13" type="ORF">L323_05075</name>
</gene>
<organism evidence="13 14">
    <name type="scientific">Ruminiclostridium papyrosolvens C7</name>
    <dbReference type="NCBI Taxonomy" id="1330534"/>
    <lineage>
        <taxon>Bacteria</taxon>
        <taxon>Bacillati</taxon>
        <taxon>Bacillota</taxon>
        <taxon>Clostridia</taxon>
        <taxon>Eubacteriales</taxon>
        <taxon>Oscillospiraceae</taxon>
        <taxon>Ruminiclostridium</taxon>
    </lineage>
</organism>
<dbReference type="FunFam" id="3.40.50.880:FF:000010">
    <property type="entry name" value="uncharacterized protein LOC100176842 isoform X2"/>
    <property type="match status" value="1"/>
</dbReference>
<proteinExistence type="inferred from homology"/>
<dbReference type="GO" id="GO:0036381">
    <property type="term" value="F:pyridoxal 5'-phosphate synthase (glutamine hydrolysing) activity"/>
    <property type="evidence" value="ECO:0007669"/>
    <property type="project" value="UniProtKB-UniRule"/>
</dbReference>
<feature type="active site" description="Charge relay system" evidence="10 11">
    <location>
        <position position="185"/>
    </location>
</feature>
<evidence type="ECO:0000256" key="7">
    <source>
        <dbReference type="ARBA" id="ARBA00049534"/>
    </source>
</evidence>
<comment type="catalytic activity">
    <reaction evidence="6 10">
        <text>aldehydo-D-ribose 5-phosphate + D-glyceraldehyde 3-phosphate + L-glutamine = pyridoxal 5'-phosphate + L-glutamate + phosphate + 3 H2O + H(+)</text>
        <dbReference type="Rhea" id="RHEA:31507"/>
        <dbReference type="ChEBI" id="CHEBI:15377"/>
        <dbReference type="ChEBI" id="CHEBI:15378"/>
        <dbReference type="ChEBI" id="CHEBI:29985"/>
        <dbReference type="ChEBI" id="CHEBI:43474"/>
        <dbReference type="ChEBI" id="CHEBI:58273"/>
        <dbReference type="ChEBI" id="CHEBI:58359"/>
        <dbReference type="ChEBI" id="CHEBI:59776"/>
        <dbReference type="ChEBI" id="CHEBI:597326"/>
        <dbReference type="EC" id="4.3.3.6"/>
    </reaction>
</comment>
<feature type="active site" description="Charge relay system" evidence="10 11">
    <location>
        <position position="187"/>
    </location>
</feature>
<dbReference type="PROSITE" id="PS51273">
    <property type="entry name" value="GATASE_TYPE_1"/>
    <property type="match status" value="1"/>
</dbReference>
<protein>
    <recommendedName>
        <fullName evidence="10">Pyridoxal 5'-phosphate synthase subunit PdxT</fullName>
        <ecNumber evidence="10">4.3.3.6</ecNumber>
    </recommendedName>
    <alternativeName>
        <fullName evidence="10">Pdx2</fullName>
    </alternativeName>
    <alternativeName>
        <fullName evidence="10">Pyridoxal 5'-phosphate synthase glutaminase subunit</fullName>
        <ecNumber evidence="10">3.5.1.2</ecNumber>
    </alternativeName>
</protein>
<comment type="pathway">
    <text evidence="10">Cofactor biosynthesis; pyridoxal 5'-phosphate biosynthesis.</text>
</comment>
<feature type="binding site" evidence="10 12">
    <location>
        <position position="120"/>
    </location>
    <ligand>
        <name>L-glutamine</name>
        <dbReference type="ChEBI" id="CHEBI:58359"/>
    </ligand>
</feature>
<feature type="binding site" evidence="10 12">
    <location>
        <begin position="61"/>
        <end position="63"/>
    </location>
    <ligand>
        <name>L-glutamine</name>
        <dbReference type="ChEBI" id="CHEBI:58359"/>
    </ligand>
</feature>
<dbReference type="EC" id="4.3.3.6" evidence="10"/>
<dbReference type="InterPro" id="IPR029062">
    <property type="entry name" value="Class_I_gatase-like"/>
</dbReference>
<dbReference type="NCBIfam" id="TIGR03800">
    <property type="entry name" value="PLP_synth_Pdx2"/>
    <property type="match status" value="1"/>
</dbReference>
<evidence type="ECO:0000256" key="9">
    <source>
        <dbReference type="ARBA" id="ARBA00064749"/>
    </source>
</evidence>
<sequence length="202" mass="22563">MPPEGGKLTERIKNEKIGVLGLQGAISEHLEKLSKIPNVEPCSVKYKEDIDTIDGLIIPGGESTAIGRLICDFNLTEPLRKRINSGMPVWGTCAGMIILAKEITNDHRRHLEVMDINVVRNGYGRQLDSFTTEVPLPALSSEKIPLVFIRAPYVVDVAPQVEVILRVNENIVACRQNNMLATSFHPELTNDLSFHRYFSEMI</sequence>
<evidence type="ECO:0000256" key="3">
    <source>
        <dbReference type="ARBA" id="ARBA00022898"/>
    </source>
</evidence>
<evidence type="ECO:0000256" key="11">
    <source>
        <dbReference type="PIRSR" id="PIRSR005639-1"/>
    </source>
</evidence>
<comment type="caution">
    <text evidence="13">The sequence shown here is derived from an EMBL/GenBank/DDBJ whole genome shotgun (WGS) entry which is preliminary data.</text>
</comment>
<dbReference type="PATRIC" id="fig|1330534.3.peg.1018"/>